<dbReference type="RefSeq" id="WP_378117175.1">
    <property type="nucleotide sequence ID" value="NZ_JBHRTF010000003.1"/>
</dbReference>
<organism evidence="1 2">
    <name type="scientific">Cellvibrio fontiphilus</name>
    <dbReference type="NCBI Taxonomy" id="1815559"/>
    <lineage>
        <taxon>Bacteria</taxon>
        <taxon>Pseudomonadati</taxon>
        <taxon>Pseudomonadota</taxon>
        <taxon>Gammaproteobacteria</taxon>
        <taxon>Cellvibrionales</taxon>
        <taxon>Cellvibrionaceae</taxon>
        <taxon>Cellvibrio</taxon>
    </lineage>
</organism>
<protein>
    <submittedName>
        <fullName evidence="1">DUF934 domain-containing protein</fullName>
    </submittedName>
</protein>
<proteinExistence type="predicted"/>
<dbReference type="PIRSF" id="PIRSF030820">
    <property type="entry name" value="UCP030820"/>
    <property type="match status" value="1"/>
</dbReference>
<comment type="caution">
    <text evidence="1">The sequence shown here is derived from an EMBL/GenBank/DDBJ whole genome shotgun (WGS) entry which is preliminary data.</text>
</comment>
<gene>
    <name evidence="1" type="ORF">ACFODX_06225</name>
</gene>
<keyword evidence="2" id="KW-1185">Reference proteome</keyword>
<dbReference type="Pfam" id="PF06073">
    <property type="entry name" value="DUF934"/>
    <property type="match status" value="1"/>
</dbReference>
<name>A0ABV7FED6_9GAMM</name>
<evidence type="ECO:0000313" key="2">
    <source>
        <dbReference type="Proteomes" id="UP001595555"/>
    </source>
</evidence>
<dbReference type="EMBL" id="JBHRTF010000003">
    <property type="protein sequence ID" value="MFC3115146.1"/>
    <property type="molecule type" value="Genomic_DNA"/>
</dbReference>
<reference evidence="2" key="1">
    <citation type="journal article" date="2019" name="Int. J. Syst. Evol. Microbiol.">
        <title>The Global Catalogue of Microorganisms (GCM) 10K type strain sequencing project: providing services to taxonomists for standard genome sequencing and annotation.</title>
        <authorList>
            <consortium name="The Broad Institute Genomics Platform"/>
            <consortium name="The Broad Institute Genome Sequencing Center for Infectious Disease"/>
            <person name="Wu L."/>
            <person name="Ma J."/>
        </authorList>
    </citation>
    <scope>NUCLEOTIDE SEQUENCE [LARGE SCALE GENOMIC DNA]</scope>
    <source>
        <strain evidence="2">KCTC 52237</strain>
    </source>
</reference>
<dbReference type="InterPro" id="IPR008318">
    <property type="entry name" value="UCP030820"/>
</dbReference>
<evidence type="ECO:0000313" key="1">
    <source>
        <dbReference type="EMBL" id="MFC3115146.1"/>
    </source>
</evidence>
<sequence length="169" mass="18832">MQKLIKDGQIIANTWALLAKAEGDAAAVEVPAGQVIVPFAVWNAQQDKLQSRSDVGVWLDSDEGAELIGAHANQFPVIGLNFPLFMDGRAFSTARLLRERYGFTGELRAVGNFMRDQLCYLRRCGVNAFAFADPEANLEEAVKSLSDLQEYYQAAVDQPLPLFRRRRRA</sequence>
<dbReference type="Proteomes" id="UP001595555">
    <property type="component" value="Unassembled WGS sequence"/>
</dbReference>
<accession>A0ABV7FED6</accession>